<name>A0ABQ9UFI6_SAGOE</name>
<keyword evidence="3" id="KW-1185">Reference proteome</keyword>
<sequence length="150" mass="17064">SCVTDMCECPVHKNCYCESFLAYTRACQREGIKVHWEPQHNCAGKTVPLGPPIRGFLQCPRWHWRNLVGADVNGRLPPCQRKIPLVAQLDCNLIKHRGFPLGKVHSTSDKCFVTSIFKQFKDFHCCKILSTSNYQLDSLSSWTVIAVAWV</sequence>
<evidence type="ECO:0000313" key="2">
    <source>
        <dbReference type="EMBL" id="KAK2095838.1"/>
    </source>
</evidence>
<comment type="caution">
    <text evidence="2">The sequence shown here is derived from an EMBL/GenBank/DDBJ whole genome shotgun (WGS) entry which is preliminary data.</text>
</comment>
<dbReference type="InterPro" id="IPR014853">
    <property type="entry name" value="VWF/SSPO/ZAN-like_Cys-rich_dom"/>
</dbReference>
<feature type="domain" description="VWF/SSPO/Zonadhesin-like cysteine-rich" evidence="1">
    <location>
        <begin position="1"/>
        <end position="43"/>
    </location>
</feature>
<feature type="non-terminal residue" evidence="2">
    <location>
        <position position="150"/>
    </location>
</feature>
<proteinExistence type="predicted"/>
<evidence type="ECO:0000313" key="3">
    <source>
        <dbReference type="Proteomes" id="UP001266305"/>
    </source>
</evidence>
<protein>
    <recommendedName>
        <fullName evidence="1">VWF/SSPO/Zonadhesin-like cysteine-rich domain-containing protein</fullName>
    </recommendedName>
</protein>
<evidence type="ECO:0000259" key="1">
    <source>
        <dbReference type="Pfam" id="PF08742"/>
    </source>
</evidence>
<organism evidence="2 3">
    <name type="scientific">Saguinus oedipus</name>
    <name type="common">Cotton-top tamarin</name>
    <name type="synonym">Oedipomidas oedipus</name>
    <dbReference type="NCBI Taxonomy" id="9490"/>
    <lineage>
        <taxon>Eukaryota</taxon>
        <taxon>Metazoa</taxon>
        <taxon>Chordata</taxon>
        <taxon>Craniata</taxon>
        <taxon>Vertebrata</taxon>
        <taxon>Euteleostomi</taxon>
        <taxon>Mammalia</taxon>
        <taxon>Eutheria</taxon>
        <taxon>Euarchontoglires</taxon>
        <taxon>Primates</taxon>
        <taxon>Haplorrhini</taxon>
        <taxon>Platyrrhini</taxon>
        <taxon>Cebidae</taxon>
        <taxon>Callitrichinae</taxon>
        <taxon>Saguinus</taxon>
    </lineage>
</organism>
<accession>A0ABQ9UFI6</accession>
<dbReference type="Proteomes" id="UP001266305">
    <property type="component" value="Unassembled WGS sequence"/>
</dbReference>
<dbReference type="EMBL" id="JASSZA010000012">
    <property type="protein sequence ID" value="KAK2095838.1"/>
    <property type="molecule type" value="Genomic_DNA"/>
</dbReference>
<dbReference type="Pfam" id="PF08742">
    <property type="entry name" value="C8"/>
    <property type="match status" value="1"/>
</dbReference>
<gene>
    <name evidence="2" type="ORF">P7K49_024872</name>
</gene>
<reference evidence="2 3" key="1">
    <citation type="submission" date="2023-05" db="EMBL/GenBank/DDBJ databases">
        <title>B98-5 Cell Line De Novo Hybrid Assembly: An Optical Mapping Approach.</title>
        <authorList>
            <person name="Kananen K."/>
            <person name="Auerbach J.A."/>
            <person name="Kautto E."/>
            <person name="Blachly J.S."/>
        </authorList>
    </citation>
    <scope>NUCLEOTIDE SEQUENCE [LARGE SCALE GENOMIC DNA]</scope>
    <source>
        <strain evidence="2">B95-8</strain>
        <tissue evidence="2">Cell line</tissue>
    </source>
</reference>
<feature type="non-terminal residue" evidence="2">
    <location>
        <position position="1"/>
    </location>
</feature>